<feature type="compositionally biased region" description="Basic and acidic residues" evidence="1">
    <location>
        <begin position="407"/>
        <end position="424"/>
    </location>
</feature>
<comment type="caution">
    <text evidence="2">The sequence shown here is derived from an EMBL/GenBank/DDBJ whole genome shotgun (WGS) entry which is preliminary data.</text>
</comment>
<dbReference type="OrthoDB" id="1914839at2759"/>
<name>A0A210Q092_MIZYE</name>
<reference evidence="2 3" key="1">
    <citation type="journal article" date="2017" name="Nat. Ecol. Evol.">
        <title>Scallop genome provides insights into evolution of bilaterian karyotype and development.</title>
        <authorList>
            <person name="Wang S."/>
            <person name="Zhang J."/>
            <person name="Jiao W."/>
            <person name="Li J."/>
            <person name="Xun X."/>
            <person name="Sun Y."/>
            <person name="Guo X."/>
            <person name="Huan P."/>
            <person name="Dong B."/>
            <person name="Zhang L."/>
            <person name="Hu X."/>
            <person name="Sun X."/>
            <person name="Wang J."/>
            <person name="Zhao C."/>
            <person name="Wang Y."/>
            <person name="Wang D."/>
            <person name="Huang X."/>
            <person name="Wang R."/>
            <person name="Lv J."/>
            <person name="Li Y."/>
            <person name="Zhang Z."/>
            <person name="Liu B."/>
            <person name="Lu W."/>
            <person name="Hui Y."/>
            <person name="Liang J."/>
            <person name="Zhou Z."/>
            <person name="Hou R."/>
            <person name="Li X."/>
            <person name="Liu Y."/>
            <person name="Li H."/>
            <person name="Ning X."/>
            <person name="Lin Y."/>
            <person name="Zhao L."/>
            <person name="Xing Q."/>
            <person name="Dou J."/>
            <person name="Li Y."/>
            <person name="Mao J."/>
            <person name="Guo H."/>
            <person name="Dou H."/>
            <person name="Li T."/>
            <person name="Mu C."/>
            <person name="Jiang W."/>
            <person name="Fu Q."/>
            <person name="Fu X."/>
            <person name="Miao Y."/>
            <person name="Liu J."/>
            <person name="Yu Q."/>
            <person name="Li R."/>
            <person name="Liao H."/>
            <person name="Li X."/>
            <person name="Kong Y."/>
            <person name="Jiang Z."/>
            <person name="Chourrout D."/>
            <person name="Li R."/>
            <person name="Bao Z."/>
        </authorList>
    </citation>
    <scope>NUCLEOTIDE SEQUENCE [LARGE SCALE GENOMIC DNA]</scope>
    <source>
        <strain evidence="2 3">PY_sf001</strain>
    </source>
</reference>
<evidence type="ECO:0000313" key="3">
    <source>
        <dbReference type="Proteomes" id="UP000242188"/>
    </source>
</evidence>
<keyword evidence="3" id="KW-1185">Reference proteome</keyword>
<dbReference type="EMBL" id="NEDP02005315">
    <property type="protein sequence ID" value="OWF42173.1"/>
    <property type="molecule type" value="Genomic_DNA"/>
</dbReference>
<dbReference type="AlphaFoldDB" id="A0A210Q092"/>
<feature type="compositionally biased region" description="Basic and acidic residues" evidence="1">
    <location>
        <begin position="179"/>
        <end position="220"/>
    </location>
</feature>
<feature type="compositionally biased region" description="Low complexity" evidence="1">
    <location>
        <begin position="679"/>
        <end position="733"/>
    </location>
</feature>
<feature type="compositionally biased region" description="Basic residues" evidence="1">
    <location>
        <begin position="669"/>
        <end position="678"/>
    </location>
</feature>
<feature type="compositionally biased region" description="Basic and acidic residues" evidence="1">
    <location>
        <begin position="586"/>
        <end position="595"/>
    </location>
</feature>
<feature type="compositionally biased region" description="Basic and acidic residues" evidence="1">
    <location>
        <begin position="356"/>
        <end position="372"/>
    </location>
</feature>
<feature type="compositionally biased region" description="Basic and acidic residues" evidence="1">
    <location>
        <begin position="522"/>
        <end position="531"/>
    </location>
</feature>
<gene>
    <name evidence="2" type="ORF">KP79_PYT20048</name>
</gene>
<feature type="compositionally biased region" description="Basic and acidic residues" evidence="1">
    <location>
        <begin position="432"/>
        <end position="485"/>
    </location>
</feature>
<feature type="compositionally biased region" description="Basic and acidic residues" evidence="1">
    <location>
        <begin position="648"/>
        <end position="668"/>
    </location>
</feature>
<protein>
    <submittedName>
        <fullName evidence="2">Uncharacterized protein</fullName>
    </submittedName>
</protein>
<organism evidence="2 3">
    <name type="scientific">Mizuhopecten yessoensis</name>
    <name type="common">Japanese scallop</name>
    <name type="synonym">Patinopecten yessoensis</name>
    <dbReference type="NCBI Taxonomy" id="6573"/>
    <lineage>
        <taxon>Eukaryota</taxon>
        <taxon>Metazoa</taxon>
        <taxon>Spiralia</taxon>
        <taxon>Lophotrochozoa</taxon>
        <taxon>Mollusca</taxon>
        <taxon>Bivalvia</taxon>
        <taxon>Autobranchia</taxon>
        <taxon>Pteriomorphia</taxon>
        <taxon>Pectinida</taxon>
        <taxon>Pectinoidea</taxon>
        <taxon>Pectinidae</taxon>
        <taxon>Mizuhopecten</taxon>
    </lineage>
</organism>
<feature type="compositionally biased region" description="Low complexity" evidence="1">
    <location>
        <begin position="532"/>
        <end position="543"/>
    </location>
</feature>
<feature type="compositionally biased region" description="Basic and acidic residues" evidence="1">
    <location>
        <begin position="553"/>
        <end position="577"/>
    </location>
</feature>
<feature type="region of interest" description="Disordered" evidence="1">
    <location>
        <begin position="299"/>
        <end position="747"/>
    </location>
</feature>
<accession>A0A210Q092</accession>
<feature type="compositionally biased region" description="Basic and acidic residues" evidence="1">
    <location>
        <begin position="263"/>
        <end position="279"/>
    </location>
</feature>
<feature type="compositionally biased region" description="Basic residues" evidence="1">
    <location>
        <begin position="626"/>
        <end position="644"/>
    </location>
</feature>
<feature type="compositionally biased region" description="Basic and acidic residues" evidence="1">
    <location>
        <begin position="299"/>
        <end position="330"/>
    </location>
</feature>
<sequence>MEKDTDKYINPESSREIYQAELDRRSAAAAKVPSPSEAYAVDHTSSFLFGADGNYRTSPPEEERKKSEVKEQDRDKMCRKDEGAKEKHNRESSKHKSKSHSIDKNKQQSRKRSVEQEGDRSRKDPRSSHSSDRSTSRSHQKKRSRESFEDVSDRDIRLDSSFETKRDQFSESGSGRVSRKSERKENKIHEFHKSPEFERDIFIDKEDIDRKDRRKSGSKEKTKKYKDEDEYSTDSKSKVAGKTSERKLPPRKRDRSRSSSAHSFEDKRERSLSPEEHKRQYLQMKYESWKQATNVELERKRKQAEYNKRKPQDGDSRKASENRITMDKNKLQSRSQIDGHRSSSGQGSLGVVQSEEIIKSKWDSPGEKDARVGGDGQRRRRSRFDMQLQDQSRESEERVFSKTIILEGKRKDDKHASKKDERELSTVGLDAVEDKVKLKKMTDKERAQVGRDMEGLRIHIKNDHFSESNKVSEENIKRHSDRDSLEGSIASSRGTHTSTRHRRPSPELEKDKSKHRQTPPDIRADSRHKSDYSSSESESSNGSYHDDVDEELPDRSSGRYKKIEKMFNKKDMGKYREGASGSRNRHYSEGSDYSKQKHNLPDVIQSARRENKQANKYVPRGLGRGRAGRGRGGYKGRNWHRGGRGRNQYKERGEYKESFKDKRNYGRDKHFKGSKRSRSPSSSDSWSSRSSSYSSSSSQSPSRSKTSRYSASSRKGSYSNQSQSWSSNRSPHSYVDPYAKGKPKFTSAKFPKVKQPLLGELAMSEPKVQPQPAPLTVQEEQKKKEVLFQLENFLSQLKEKKKEQVSVDEGTAKTPEKV</sequence>
<feature type="compositionally biased region" description="Basic and acidic residues" evidence="1">
    <location>
        <begin position="233"/>
        <end position="248"/>
    </location>
</feature>
<feature type="compositionally biased region" description="Basic and acidic residues" evidence="1">
    <location>
        <begin position="391"/>
        <end position="400"/>
    </location>
</feature>
<evidence type="ECO:0000256" key="1">
    <source>
        <dbReference type="SAM" id="MobiDB-lite"/>
    </source>
</evidence>
<feature type="compositionally biased region" description="Basic and acidic residues" evidence="1">
    <location>
        <begin position="59"/>
        <end position="135"/>
    </location>
</feature>
<proteinExistence type="predicted"/>
<evidence type="ECO:0000313" key="2">
    <source>
        <dbReference type="EMBL" id="OWF42173.1"/>
    </source>
</evidence>
<feature type="region of interest" description="Disordered" evidence="1">
    <location>
        <begin position="26"/>
        <end position="279"/>
    </location>
</feature>
<feature type="compositionally biased region" description="Low complexity" evidence="1">
    <location>
        <begin position="342"/>
        <end position="354"/>
    </location>
</feature>
<feature type="compositionally biased region" description="Basic and acidic residues" evidence="1">
    <location>
        <begin position="145"/>
        <end position="169"/>
    </location>
</feature>
<dbReference type="Proteomes" id="UP000242188">
    <property type="component" value="Unassembled WGS sequence"/>
</dbReference>